<evidence type="ECO:0000256" key="2">
    <source>
        <dbReference type="ARBA" id="ARBA00022692"/>
    </source>
</evidence>
<feature type="transmembrane region" description="Helical" evidence="6">
    <location>
        <begin position="250"/>
        <end position="275"/>
    </location>
</feature>
<evidence type="ECO:0000313" key="7">
    <source>
        <dbReference type="EMBL" id="KAJ4138757.1"/>
    </source>
</evidence>
<protein>
    <submittedName>
        <fullName evidence="7">Uncharacterized protein</fullName>
    </submittedName>
</protein>
<dbReference type="PANTHER" id="PTHR15549">
    <property type="entry name" value="PAIRED IMMUNOGLOBULIN-LIKE TYPE 2 RECEPTOR"/>
    <property type="match status" value="1"/>
</dbReference>
<keyword evidence="3 6" id="KW-1133">Transmembrane helix</keyword>
<keyword evidence="8" id="KW-1185">Reference proteome</keyword>
<evidence type="ECO:0000256" key="3">
    <source>
        <dbReference type="ARBA" id="ARBA00022989"/>
    </source>
</evidence>
<organism evidence="7 8">
    <name type="scientific">Fusarium equiseti</name>
    <name type="common">Fusarium scirpi</name>
    <dbReference type="NCBI Taxonomy" id="61235"/>
    <lineage>
        <taxon>Eukaryota</taxon>
        <taxon>Fungi</taxon>
        <taxon>Dikarya</taxon>
        <taxon>Ascomycota</taxon>
        <taxon>Pezizomycotina</taxon>
        <taxon>Sordariomycetes</taxon>
        <taxon>Hypocreomycetidae</taxon>
        <taxon>Hypocreales</taxon>
        <taxon>Nectriaceae</taxon>
        <taxon>Fusarium</taxon>
        <taxon>Fusarium incarnatum-equiseti species complex</taxon>
    </lineage>
</organism>
<dbReference type="InterPro" id="IPR051694">
    <property type="entry name" value="Immunoregulatory_rcpt-like"/>
</dbReference>
<comment type="subcellular location">
    <subcellularLocation>
        <location evidence="1">Membrane</location>
        <topology evidence="1">Single-pass membrane protein</topology>
    </subcellularLocation>
</comment>
<dbReference type="PANTHER" id="PTHR15549:SF26">
    <property type="entry name" value="AXIAL BUDDING PATTERN PROTEIN 2-RELATED"/>
    <property type="match status" value="1"/>
</dbReference>
<evidence type="ECO:0000313" key="8">
    <source>
        <dbReference type="Proteomes" id="UP001152024"/>
    </source>
</evidence>
<comment type="caution">
    <text evidence="7">The sequence shown here is derived from an EMBL/GenBank/DDBJ whole genome shotgun (WGS) entry which is preliminary data.</text>
</comment>
<feature type="region of interest" description="Disordered" evidence="5">
    <location>
        <begin position="322"/>
        <end position="366"/>
    </location>
</feature>
<keyword evidence="2 6" id="KW-0812">Transmembrane</keyword>
<feature type="region of interest" description="Disordered" evidence="5">
    <location>
        <begin position="202"/>
        <end position="250"/>
    </location>
</feature>
<sequence>MALAVNAMETGHARRMPTASMPMITADPMDFLDQVEELRRRELHARQDTSSIPTDLTVTLAPGSTCGYLSAEIGVPITCTNKDICAWAQVMKGAGVIRCGTDIKVNCYESSKAVDPLLCNDVCQSDTMNLLWYSLSLDRYVPRLTCSSSTDSDTPYCRTYEFPHGVKDYRCASSSVKDVQSVEHTYWGEENPVFTTKIVDGSGKTKAMKSESNTDEASTETDEPSTITRVAASSTSTSNDNEDKKNSAPLGAIIGGAVGGVALIGIIMLGIFFVLRRKKKNTPAPTEGPINPPTMNFAPQNFPPQNMEPGMLDSKEVGSHHVQTGSAISPLGSPGWGGPVSPPPVYEAPAHEAAQVHEMGDSSVTK</sequence>
<accession>A0ABQ8RPA7</accession>
<evidence type="ECO:0000256" key="6">
    <source>
        <dbReference type="SAM" id="Phobius"/>
    </source>
</evidence>
<reference evidence="7" key="1">
    <citation type="submission" date="2022-09" db="EMBL/GenBank/DDBJ databases">
        <title>Fusarium specimens isolated from Avocado Roots.</title>
        <authorList>
            <person name="Stajich J."/>
            <person name="Roper C."/>
            <person name="Heimlech-Rivalta G."/>
        </authorList>
    </citation>
    <scope>NUCLEOTIDE SEQUENCE</scope>
    <source>
        <strain evidence="7">CF00095</strain>
    </source>
</reference>
<feature type="compositionally biased region" description="Polar residues" evidence="5">
    <location>
        <begin position="224"/>
        <end position="239"/>
    </location>
</feature>
<keyword evidence="4 6" id="KW-0472">Membrane</keyword>
<name>A0ABQ8RPA7_FUSEQ</name>
<feature type="compositionally biased region" description="Acidic residues" evidence="5">
    <location>
        <begin position="213"/>
        <end position="223"/>
    </location>
</feature>
<proteinExistence type="predicted"/>
<gene>
    <name evidence="7" type="ORF">NW768_002629</name>
</gene>
<evidence type="ECO:0000256" key="4">
    <source>
        <dbReference type="ARBA" id="ARBA00023136"/>
    </source>
</evidence>
<dbReference type="EMBL" id="JAOQBH010000003">
    <property type="protein sequence ID" value="KAJ4138757.1"/>
    <property type="molecule type" value="Genomic_DNA"/>
</dbReference>
<evidence type="ECO:0000256" key="1">
    <source>
        <dbReference type="ARBA" id="ARBA00004167"/>
    </source>
</evidence>
<evidence type="ECO:0000256" key="5">
    <source>
        <dbReference type="SAM" id="MobiDB-lite"/>
    </source>
</evidence>
<dbReference type="Proteomes" id="UP001152024">
    <property type="component" value="Unassembled WGS sequence"/>
</dbReference>